<dbReference type="Pfam" id="PF09536">
    <property type="entry name" value="DUF2378"/>
    <property type="match status" value="1"/>
</dbReference>
<dbReference type="RefSeq" id="WP_176068755.1">
    <property type="nucleotide sequence ID" value="NZ_BJTG01000013.1"/>
</dbReference>
<reference evidence="2" key="1">
    <citation type="journal article" date="2020" name="Appl. Environ. Microbiol.">
        <title>Diazotrophic Anaeromyxobacter Isolates from Soils.</title>
        <authorList>
            <person name="Masuda Y."/>
            <person name="Yamanaka H."/>
            <person name="Xu Z.X."/>
            <person name="Shiratori Y."/>
            <person name="Aono T."/>
            <person name="Amachi S."/>
            <person name="Senoo K."/>
            <person name="Itoh H."/>
        </authorList>
    </citation>
    <scope>NUCLEOTIDE SEQUENCE [LARGE SCALE GENOMIC DNA]</scope>
    <source>
        <strain evidence="2">R267</strain>
    </source>
</reference>
<evidence type="ECO:0000313" key="1">
    <source>
        <dbReference type="EMBL" id="GEJ59348.1"/>
    </source>
</evidence>
<dbReference type="AlphaFoldDB" id="A0A7I9VSZ7"/>
<organism evidence="1 2">
    <name type="scientific">Anaeromyxobacter diazotrophicus</name>
    <dbReference type="NCBI Taxonomy" id="2590199"/>
    <lineage>
        <taxon>Bacteria</taxon>
        <taxon>Pseudomonadati</taxon>
        <taxon>Myxococcota</taxon>
        <taxon>Myxococcia</taxon>
        <taxon>Myxococcales</taxon>
        <taxon>Cystobacterineae</taxon>
        <taxon>Anaeromyxobacteraceae</taxon>
        <taxon>Anaeromyxobacter</taxon>
    </lineage>
</organism>
<protein>
    <recommendedName>
        <fullName evidence="3">TIGR02265 family protein</fullName>
    </recommendedName>
</protein>
<dbReference type="Proteomes" id="UP000503640">
    <property type="component" value="Unassembled WGS sequence"/>
</dbReference>
<accession>A0A7I9VSZ7</accession>
<dbReference type="EMBL" id="BJTG01000013">
    <property type="protein sequence ID" value="GEJ59348.1"/>
    <property type="molecule type" value="Genomic_DNA"/>
</dbReference>
<dbReference type="NCBIfam" id="TIGR02265">
    <property type="entry name" value="Mxa_TIGR02265"/>
    <property type="match status" value="1"/>
</dbReference>
<dbReference type="InterPro" id="IPR011751">
    <property type="entry name" value="Mxa_paralog_2265"/>
</dbReference>
<keyword evidence="2" id="KW-1185">Reference proteome</keyword>
<comment type="caution">
    <text evidence="1">The sequence shown here is derived from an EMBL/GenBank/DDBJ whole genome shotgun (WGS) entry which is preliminary data.</text>
</comment>
<evidence type="ECO:0000313" key="2">
    <source>
        <dbReference type="Proteomes" id="UP000503640"/>
    </source>
</evidence>
<proteinExistence type="predicted"/>
<gene>
    <name evidence="1" type="ORF">AMYX_40890</name>
</gene>
<evidence type="ECO:0008006" key="3">
    <source>
        <dbReference type="Google" id="ProtNLM"/>
    </source>
</evidence>
<name>A0A7I9VSZ7_9BACT</name>
<sequence>MPADRADLERRIAAATPQDTVRGVVFKATSKLLREHLGEVAARACDPGKGSRVDFLSYPVEDYLRLAWAGVDALEPRLGSVDAGFFAIGEAAMRDVFGTLLGRTLLSLAGDDMRQLLSQVGTGYKATVGYGERTVDWPGERSAHFVFRRDFLVPAFHCGVLAAAAKALGGRDVLAQGRPTGFLDLEVDLTWS</sequence>